<keyword evidence="3" id="KW-1185">Reference proteome</keyword>
<accession>A0A5C6TV56</accession>
<dbReference type="InterPro" id="IPR045936">
    <property type="entry name" value="DUF6356"/>
</dbReference>
<keyword evidence="1" id="KW-0812">Transmembrane</keyword>
<dbReference type="OrthoDB" id="7652114at2"/>
<evidence type="ECO:0000256" key="1">
    <source>
        <dbReference type="SAM" id="Phobius"/>
    </source>
</evidence>
<sequence length="78" mass="8669">MAKNPFTRHPREVGESYGEHFMAAAGFGLRMIGGGLACLVHAVFPFLCVTTGSDTTRKLNRRLTGRADKVNWERHPII</sequence>
<dbReference type="Proteomes" id="UP000321249">
    <property type="component" value="Unassembled WGS sequence"/>
</dbReference>
<gene>
    <name evidence="2" type="ORF">FRZ32_10825</name>
</gene>
<reference evidence="2 3" key="1">
    <citation type="journal article" date="2015" name="J. Microbiol.">
        <title>Sphingosinicella ginsenosidimutans sp. nov., with ginsenoside converting activity.</title>
        <authorList>
            <person name="Kim J.K."/>
            <person name="Kang M.S."/>
            <person name="Park S.C."/>
            <person name="Kim K.M."/>
            <person name="Choi K."/>
            <person name="Yoon M.H."/>
            <person name="Im W.T."/>
        </authorList>
    </citation>
    <scope>NUCLEOTIDE SEQUENCE [LARGE SCALE GENOMIC DNA]</scope>
    <source>
        <strain evidence="2 3">BS-11</strain>
    </source>
</reference>
<proteinExistence type="predicted"/>
<name>A0A5C6TV56_9SPHN</name>
<keyword evidence="1" id="KW-1133">Transmembrane helix</keyword>
<evidence type="ECO:0000313" key="2">
    <source>
        <dbReference type="EMBL" id="TXC64106.1"/>
    </source>
</evidence>
<dbReference type="Pfam" id="PF19883">
    <property type="entry name" value="DUF6356"/>
    <property type="match status" value="1"/>
</dbReference>
<dbReference type="AlphaFoldDB" id="A0A5C6TV56"/>
<keyword evidence="1" id="KW-0472">Membrane</keyword>
<dbReference type="RefSeq" id="WP_147043512.1">
    <property type="nucleotide sequence ID" value="NZ_BAABIR010000001.1"/>
</dbReference>
<evidence type="ECO:0008006" key="4">
    <source>
        <dbReference type="Google" id="ProtNLM"/>
    </source>
</evidence>
<protein>
    <recommendedName>
        <fullName evidence="4">Capsule biosynthesis protein</fullName>
    </recommendedName>
</protein>
<dbReference type="EMBL" id="VOQQ01000001">
    <property type="protein sequence ID" value="TXC64106.1"/>
    <property type="molecule type" value="Genomic_DNA"/>
</dbReference>
<evidence type="ECO:0000313" key="3">
    <source>
        <dbReference type="Proteomes" id="UP000321249"/>
    </source>
</evidence>
<feature type="transmembrane region" description="Helical" evidence="1">
    <location>
        <begin position="31"/>
        <end position="52"/>
    </location>
</feature>
<organism evidence="2 3">
    <name type="scientific">Allosphingosinicella ginsenosidimutans</name>
    <dbReference type="NCBI Taxonomy" id="1176539"/>
    <lineage>
        <taxon>Bacteria</taxon>
        <taxon>Pseudomonadati</taxon>
        <taxon>Pseudomonadota</taxon>
        <taxon>Alphaproteobacteria</taxon>
        <taxon>Sphingomonadales</taxon>
        <taxon>Sphingomonadaceae</taxon>
        <taxon>Allosphingosinicella</taxon>
    </lineage>
</organism>
<comment type="caution">
    <text evidence="2">The sequence shown here is derived from an EMBL/GenBank/DDBJ whole genome shotgun (WGS) entry which is preliminary data.</text>
</comment>